<dbReference type="PANTHER" id="PTHR43086:SF3">
    <property type="entry name" value="NADP-DEPENDENT 3-HYDROXY ACID DEHYDROGENASE YDFG"/>
    <property type="match status" value="1"/>
</dbReference>
<name>A0ABU4RLZ4_9HYPH</name>
<comment type="caution">
    <text evidence="4">The sequence shown here is derived from an EMBL/GenBank/DDBJ whole genome shotgun (WGS) entry which is preliminary data.</text>
</comment>
<dbReference type="Pfam" id="PF00106">
    <property type="entry name" value="adh_short"/>
    <property type="match status" value="1"/>
</dbReference>
<dbReference type="Gene3D" id="3.40.50.720">
    <property type="entry name" value="NAD(P)-binding Rossmann-like Domain"/>
    <property type="match status" value="1"/>
</dbReference>
<evidence type="ECO:0000256" key="3">
    <source>
        <dbReference type="RuleBase" id="RU000363"/>
    </source>
</evidence>
<dbReference type="GO" id="GO:0016491">
    <property type="term" value="F:oxidoreductase activity"/>
    <property type="evidence" value="ECO:0007669"/>
    <property type="project" value="UniProtKB-KW"/>
</dbReference>
<dbReference type="PANTHER" id="PTHR43086">
    <property type="entry name" value="VERY-LONG-CHAIN 3-OXOOACYL-COA REDUCTASE"/>
    <property type="match status" value="1"/>
</dbReference>
<keyword evidence="5" id="KW-1185">Reference proteome</keyword>
<sequence>MADNEWALITGASAGIGVELARLFAADGYSLVLVARRADRLQALADELSTAHGIRVEVLPMDLAEAGASHALHDAMAAKGIVLHTLVNNAGFGLRGPFHALSADRQSEMMQLNMVALTELSRLFLPGMIERRRGGILNLASMAAFQAGPYMAVYYATKAYVLSLSEALHEEAKPFGVKVSALCPGPVATEFAKVADLQGSKLFSSGADAKSVARAGYEGYRANVAIEIPGALNRIGSTLGKFAPRLLSRRVAGRLQKARGP</sequence>
<keyword evidence="2 4" id="KW-0560">Oxidoreductase</keyword>
<dbReference type="EC" id="1.-.-.-" evidence="4"/>
<dbReference type="PRINTS" id="PR00081">
    <property type="entry name" value="GDHRDH"/>
</dbReference>
<dbReference type="RefSeq" id="WP_319843725.1">
    <property type="nucleotide sequence ID" value="NZ_JAXAFJ010000002.1"/>
</dbReference>
<evidence type="ECO:0000313" key="4">
    <source>
        <dbReference type="EMBL" id="MDX6805616.1"/>
    </source>
</evidence>
<accession>A0ABU4RLZ4</accession>
<dbReference type="InterPro" id="IPR002347">
    <property type="entry name" value="SDR_fam"/>
</dbReference>
<dbReference type="SUPFAM" id="SSF51735">
    <property type="entry name" value="NAD(P)-binding Rossmann-fold domains"/>
    <property type="match status" value="1"/>
</dbReference>
<evidence type="ECO:0000313" key="5">
    <source>
        <dbReference type="Proteomes" id="UP001274321"/>
    </source>
</evidence>
<organism evidence="4 5">
    <name type="scientific">Terrihabitans rhizophilus</name>
    <dbReference type="NCBI Taxonomy" id="3092662"/>
    <lineage>
        <taxon>Bacteria</taxon>
        <taxon>Pseudomonadati</taxon>
        <taxon>Pseudomonadota</taxon>
        <taxon>Alphaproteobacteria</taxon>
        <taxon>Hyphomicrobiales</taxon>
        <taxon>Terrihabitans</taxon>
    </lineage>
</organism>
<dbReference type="PRINTS" id="PR00080">
    <property type="entry name" value="SDRFAMILY"/>
</dbReference>
<comment type="similarity">
    <text evidence="1 3">Belongs to the short-chain dehydrogenases/reductases (SDR) family.</text>
</comment>
<dbReference type="EMBL" id="JAXAFJ010000002">
    <property type="protein sequence ID" value="MDX6805616.1"/>
    <property type="molecule type" value="Genomic_DNA"/>
</dbReference>
<proteinExistence type="inferred from homology"/>
<evidence type="ECO:0000256" key="1">
    <source>
        <dbReference type="ARBA" id="ARBA00006484"/>
    </source>
</evidence>
<dbReference type="Proteomes" id="UP001274321">
    <property type="component" value="Unassembled WGS sequence"/>
</dbReference>
<protein>
    <submittedName>
        <fullName evidence="4">SDR family oxidoreductase</fullName>
        <ecNumber evidence="4">1.-.-.-</ecNumber>
    </submittedName>
</protein>
<reference evidence="4 5" key="1">
    <citation type="submission" date="2023-11" db="EMBL/GenBank/DDBJ databases">
        <authorList>
            <person name="Bao R."/>
        </authorList>
    </citation>
    <scope>NUCLEOTIDE SEQUENCE [LARGE SCALE GENOMIC DNA]</scope>
    <source>
        <strain evidence="4 5">PJ23</strain>
    </source>
</reference>
<gene>
    <name evidence="4" type="ORF">SCD90_06040</name>
</gene>
<dbReference type="PIRSF" id="PIRSF000126">
    <property type="entry name" value="11-beta-HSD1"/>
    <property type="match status" value="1"/>
</dbReference>
<dbReference type="InterPro" id="IPR036291">
    <property type="entry name" value="NAD(P)-bd_dom_sf"/>
</dbReference>
<evidence type="ECO:0000256" key="2">
    <source>
        <dbReference type="ARBA" id="ARBA00023002"/>
    </source>
</evidence>